<evidence type="ECO:0000256" key="4">
    <source>
        <dbReference type="SAM" id="MobiDB-lite"/>
    </source>
</evidence>
<dbReference type="STRING" id="65489.A0A0D3ENR2"/>
<feature type="domain" description="Serine aminopeptidase S33" evidence="5">
    <location>
        <begin position="779"/>
        <end position="981"/>
    </location>
</feature>
<evidence type="ECO:0000313" key="6">
    <source>
        <dbReference type="EnsemblPlants" id="OBART01G15300.3"/>
    </source>
</evidence>
<sequence>MSAALHTLPAVAAGGLGCRWRRRRRPSATLRAASSVGTASVAVSVNAETQQQRQVGVEEEEKRREDAAEVRTGRVVEALYDDGFGGVTVKDYFAAARAVSSDDGGPPRWFCPVDAGRPAVDNAPLLLFLPGTDGVGMGLILHHKSLGRVFEVRCLHIPVNDRTPFEGLLQIVENSIKYEHAMSPNRPIYLVGDSFGGCLALSVAARDPLKMAMVSVENNLSPPKTLQKLSDSLTSMLPLLSELADIIPRDTLFWKLKLLKSGAAYANSRLHAVQAEVLLLASGNDNLLPSGEEADRLFKSLKNCRVRYFKDNGHTLLLEDGVNLLSVIKGVNMYRRGRQRDPVTDYIPPTLSEFKKTFDEDHKLFHLALSPVMLSTLKNGKIVRGLTGVPDQGPVLFVGYHALMGIELSPLYEEFLREKRTSFRGMAHPILFGGKHESSRQELSRFDTISMYGGLPVTAINMYRLFERNQFVLLYPGGVREALHRKGEAYKLFWPDQPEFVRMAARFGVTIIPFGFVGEDDVLELVADYNDQKNIPYLREWIESINREAQRVRDSVKGEDGNQDVHIPALLPKVPGRFYYLFGKPIEMKGMDNVVRDRKSANEVYLHIKSEVESLMSYLKRKREEDPYRSIAQRAVYQASWAMATLSLPLHSQIALWRQRRRRHDLFERISSCHQFKHAGWRLQVSYKGLETLYDDGYQKAKDLDYYYRSLGELVEHDSGPPRLFCPVDAGSPIEDAPLMLYLPGVDGMGMGLFMHHKALGRIFELRCMHIPFHDRTPFEELVEMVEDVVRAEHATSPNKPIHLLGTSFGGCIALAVAARNPCIDLVLVLVNPATSFEKSDIKQLLSVSSPLSDRARIAITSLLNYNIDNEVDMALSSMKSGRHPLEALNRLTSNISSFLKHSNILNKIPEDTLGWKMKLIQQAASYANCRLESVSAEVLLLVSCADRLLPSKSEADRLQRMLPKCKVFFFENHGHSLLLEYGVHVSSIIKCTSLYRHSRRYHRVFDYIPPSATELKEVEKAGSDLRARTCPAMFSTMGDGVEGPVLLVGNHMLLGIELISLATEFLRRKGRVLRGIAHPLLFPNKTKTWSEGHDFFDFLNLWGGVPMTYKYIYQLLAAGEFVLLYPGGHREALHCKGEEHRLFWPDQTEFVRMAAQFNATIVPFGVVGEDDLMELLCTFEDIRNAPFGKEIMQAYSNHLKLRDIDHEVFFPGVYLKIPGRFYYRFGKPIPTKGMQAVMTDKQAAGELYLHVKSEVKAMIAYLLEKREEDKFRSILPRILYQLGCGHDSEIPSTLLTMSMSIALHAVLPPAAATPRRRPTRLRASSTEAPASGEKGQEDTDRKSGTGMRRRRRRAKKVQEVGLEALYDDGFGEATVRDYFDALRATPLDGGGGGGPPRWFCPVECGPPAVHAPPLLLFLPGIDGVGMELIMQHKSLGKVFEVRCLHIPVNDRTPYEGLLQIMEESVKYEHNLSPNRPIYIIGDSFGGCLALSLASRNPEIDLVLILAILPLLEMVPSNLPVTLPHLLRYLIGDPLKMAMVSIQNNTSPQDTLESFSDSLSSMLPLLSEFGHIVRMDTLVWKLKLLMSGVDYTNSRLNAVQAEILLLASGNDNLPPSGEADRLFKALKSCKVRYFRTSSDRLLMESSFNLLTVIKGASMYRQGKQRDTITDFLPPTISEFKRTFGEDFKLLHHLLSPVMLSTLRNGKIVRGLAGVPDKGPVLLVGYHQLLAMEITSMAEEFLREKKAVLRTLAHPVFFVGNYEILRQELSFFDVVPLYGGVQVSPINTYRLFERDEFVLLYPGGIREALHRKDEDYQLFWPDQPEFVRMAAQFGVTVIPFGCVGEDDMLEIVLDYNELKNIPYIRETIESFNQDCPGGATFCEFCFRSTVKGEEGNQVLHLPAVLPKLPGRLYYLFGKPIEMKGMDGVQRDRESANQLYLDIKSEVENIMSYLKRKREQDPYRSITARTFYQATWGVTAQIPTFEP</sequence>
<dbReference type="eggNOG" id="ENOG502QQUD">
    <property type="taxonomic scope" value="Eukaryota"/>
</dbReference>
<evidence type="ECO:0000256" key="1">
    <source>
        <dbReference type="ARBA" id="ARBA00005420"/>
    </source>
</evidence>
<reference evidence="6" key="2">
    <citation type="submission" date="2015-03" db="UniProtKB">
        <authorList>
            <consortium name="EnsemblPlants"/>
        </authorList>
    </citation>
    <scope>IDENTIFICATION</scope>
</reference>
<comment type="similarity">
    <text evidence="1">Belongs to the diacylglycerol acyltransferase family.</text>
</comment>
<keyword evidence="3" id="KW-0012">Acyltransferase</keyword>
<dbReference type="SUPFAM" id="SSF53474">
    <property type="entry name" value="alpha/beta-Hydrolases"/>
    <property type="match status" value="3"/>
</dbReference>
<evidence type="ECO:0000313" key="7">
    <source>
        <dbReference type="Proteomes" id="UP000026960"/>
    </source>
</evidence>
<dbReference type="PANTHER" id="PTHR22753:SF14">
    <property type="entry name" value="MONOACYLGLYCEROL_DIACYLGLYCEROL O-ACYLTRANSFERASE"/>
    <property type="match status" value="1"/>
</dbReference>
<dbReference type="Proteomes" id="UP000026960">
    <property type="component" value="Chromosome 1"/>
</dbReference>
<dbReference type="PaxDb" id="65489-OBART01G15300.3"/>
<accession>A0A0D3ENR2</accession>
<feature type="region of interest" description="Disordered" evidence="4">
    <location>
        <begin position="1312"/>
        <end position="1356"/>
    </location>
</feature>
<dbReference type="GO" id="GO:0004144">
    <property type="term" value="F:diacylglycerol O-acyltransferase activity"/>
    <property type="evidence" value="ECO:0007669"/>
    <property type="project" value="UniProtKB-ARBA"/>
</dbReference>
<organism evidence="6">
    <name type="scientific">Oryza barthii</name>
    <dbReference type="NCBI Taxonomy" id="65489"/>
    <lineage>
        <taxon>Eukaryota</taxon>
        <taxon>Viridiplantae</taxon>
        <taxon>Streptophyta</taxon>
        <taxon>Embryophyta</taxon>
        <taxon>Tracheophyta</taxon>
        <taxon>Spermatophyta</taxon>
        <taxon>Magnoliopsida</taxon>
        <taxon>Liliopsida</taxon>
        <taxon>Poales</taxon>
        <taxon>Poaceae</taxon>
        <taxon>BOP clade</taxon>
        <taxon>Oryzoideae</taxon>
        <taxon>Oryzeae</taxon>
        <taxon>Oryzinae</taxon>
        <taxon>Oryza</taxon>
    </lineage>
</organism>
<protein>
    <recommendedName>
        <fullName evidence="5">Serine aminopeptidase S33 domain-containing protein</fullName>
    </recommendedName>
</protein>
<keyword evidence="2" id="KW-0808">Transferase</keyword>
<proteinExistence type="inferred from homology"/>
<name>A0A0D3ENR2_9ORYZ</name>
<dbReference type="Gramene" id="OBART01G15300.3">
    <property type="protein sequence ID" value="OBART01G15300.3"/>
    <property type="gene ID" value="OBART01G15300"/>
</dbReference>
<dbReference type="InterPro" id="IPR029058">
    <property type="entry name" value="AB_hydrolase_fold"/>
</dbReference>
<evidence type="ECO:0000259" key="5">
    <source>
        <dbReference type="Pfam" id="PF12146"/>
    </source>
</evidence>
<dbReference type="Pfam" id="PF03982">
    <property type="entry name" value="DAGAT"/>
    <property type="match status" value="1"/>
</dbReference>
<reference evidence="6" key="1">
    <citation type="journal article" date="2009" name="Rice">
        <title>De Novo Next Generation Sequencing of Plant Genomes.</title>
        <authorList>
            <person name="Rounsley S."/>
            <person name="Marri P.R."/>
            <person name="Yu Y."/>
            <person name="He R."/>
            <person name="Sisneros N."/>
            <person name="Goicoechea J.L."/>
            <person name="Lee S.J."/>
            <person name="Angelova A."/>
            <person name="Kudrna D."/>
            <person name="Luo M."/>
            <person name="Affourtit J."/>
            <person name="Desany B."/>
            <person name="Knight J."/>
            <person name="Niazi F."/>
            <person name="Egholm M."/>
            <person name="Wing R.A."/>
        </authorList>
    </citation>
    <scope>NUCLEOTIDE SEQUENCE [LARGE SCALE GENOMIC DNA]</scope>
    <source>
        <strain evidence="6">cv. IRGC 105608</strain>
    </source>
</reference>
<dbReference type="InterPro" id="IPR022742">
    <property type="entry name" value="Hydrolase_4"/>
</dbReference>
<dbReference type="InterPro" id="IPR007130">
    <property type="entry name" value="DAGAT"/>
</dbReference>
<dbReference type="PANTHER" id="PTHR22753">
    <property type="entry name" value="TRANSMEMBRANE PROTEIN 68"/>
    <property type="match status" value="1"/>
</dbReference>
<dbReference type="EnsemblPlants" id="OBART01G15300.3">
    <property type="protein sequence ID" value="OBART01G15300.3"/>
    <property type="gene ID" value="OBART01G15300"/>
</dbReference>
<keyword evidence="7" id="KW-1185">Reference proteome</keyword>
<evidence type="ECO:0000256" key="2">
    <source>
        <dbReference type="ARBA" id="ARBA00022679"/>
    </source>
</evidence>
<feature type="compositionally biased region" description="Basic and acidic residues" evidence="4">
    <location>
        <begin position="1335"/>
        <end position="1344"/>
    </location>
</feature>
<dbReference type="Pfam" id="PF12146">
    <property type="entry name" value="Hydrolase_4"/>
    <property type="match status" value="1"/>
</dbReference>
<evidence type="ECO:0000256" key="3">
    <source>
        <dbReference type="ARBA" id="ARBA00023315"/>
    </source>
</evidence>
<dbReference type="Gene3D" id="3.40.50.1820">
    <property type="entry name" value="alpha/beta hydrolase"/>
    <property type="match status" value="3"/>
</dbReference>
<dbReference type="CDD" id="cd07987">
    <property type="entry name" value="LPLAT_MGAT-like"/>
    <property type="match status" value="2"/>
</dbReference>
<dbReference type="GO" id="GO:0019432">
    <property type="term" value="P:triglyceride biosynthetic process"/>
    <property type="evidence" value="ECO:0007669"/>
    <property type="project" value="UniProtKB-ARBA"/>
</dbReference>
<dbReference type="GO" id="GO:0016020">
    <property type="term" value="C:membrane"/>
    <property type="evidence" value="ECO:0007669"/>
    <property type="project" value="TreeGrafter"/>
</dbReference>